<keyword evidence="3" id="KW-1185">Reference proteome</keyword>
<dbReference type="Proteomes" id="UP000635387">
    <property type="component" value="Unassembled WGS sequence"/>
</dbReference>
<protein>
    <submittedName>
        <fullName evidence="2">Uncharacterized protein</fullName>
    </submittedName>
</protein>
<feature type="region of interest" description="Disordered" evidence="1">
    <location>
        <begin position="67"/>
        <end position="99"/>
    </location>
</feature>
<comment type="caution">
    <text evidence="2">The sequence shown here is derived from an EMBL/GenBank/DDBJ whole genome shotgun (WGS) entry which is preliminary data.</text>
</comment>
<name>A0ABQ3LW05_9PSEU</name>
<evidence type="ECO:0000256" key="1">
    <source>
        <dbReference type="SAM" id="MobiDB-lite"/>
    </source>
</evidence>
<reference evidence="3" key="1">
    <citation type="journal article" date="2019" name="Int. J. Syst. Evol. Microbiol.">
        <title>The Global Catalogue of Microorganisms (GCM) 10K type strain sequencing project: providing services to taxonomists for standard genome sequencing and annotation.</title>
        <authorList>
            <consortium name="The Broad Institute Genomics Platform"/>
            <consortium name="The Broad Institute Genome Sequencing Center for Infectious Disease"/>
            <person name="Wu L."/>
            <person name="Ma J."/>
        </authorList>
    </citation>
    <scope>NUCLEOTIDE SEQUENCE [LARGE SCALE GENOMIC DNA]</scope>
    <source>
        <strain evidence="3">CGMCC 4.7683</strain>
    </source>
</reference>
<evidence type="ECO:0000313" key="3">
    <source>
        <dbReference type="Proteomes" id="UP000635387"/>
    </source>
</evidence>
<organism evidence="2 3">
    <name type="scientific">Amycolatopsis oliviviridis</name>
    <dbReference type="NCBI Taxonomy" id="1471590"/>
    <lineage>
        <taxon>Bacteria</taxon>
        <taxon>Bacillati</taxon>
        <taxon>Actinomycetota</taxon>
        <taxon>Actinomycetes</taxon>
        <taxon>Pseudonocardiales</taxon>
        <taxon>Pseudonocardiaceae</taxon>
        <taxon>Amycolatopsis</taxon>
    </lineage>
</organism>
<feature type="region of interest" description="Disordered" evidence="1">
    <location>
        <begin position="105"/>
        <end position="124"/>
    </location>
</feature>
<accession>A0ABQ3LW05</accession>
<dbReference type="EMBL" id="BNAY01000006">
    <property type="protein sequence ID" value="GHH25599.1"/>
    <property type="molecule type" value="Genomic_DNA"/>
</dbReference>
<sequence length="124" mass="13148">MSCSLTGVPASDVVKVALTTFNVAKVAFATLSDYQTAPGREGLEWQVVFRPQPAAAEMAVRFEREAPVGPSMGARDASGRSSRGLFAFQHPARPPTEQGTFAIAAARGGRPESRSVTGGQWPRD</sequence>
<proteinExistence type="predicted"/>
<evidence type="ECO:0000313" key="2">
    <source>
        <dbReference type="EMBL" id="GHH25599.1"/>
    </source>
</evidence>
<gene>
    <name evidence="2" type="ORF">GCM10017790_51450</name>
</gene>